<keyword evidence="3" id="KW-1185">Reference proteome</keyword>
<evidence type="ECO:0000313" key="2">
    <source>
        <dbReference type="EMBL" id="RYR24407.1"/>
    </source>
</evidence>
<organism evidence="2 3">
    <name type="scientific">Arachis hypogaea</name>
    <name type="common">Peanut</name>
    <dbReference type="NCBI Taxonomy" id="3818"/>
    <lineage>
        <taxon>Eukaryota</taxon>
        <taxon>Viridiplantae</taxon>
        <taxon>Streptophyta</taxon>
        <taxon>Embryophyta</taxon>
        <taxon>Tracheophyta</taxon>
        <taxon>Spermatophyta</taxon>
        <taxon>Magnoliopsida</taxon>
        <taxon>eudicotyledons</taxon>
        <taxon>Gunneridae</taxon>
        <taxon>Pentapetalae</taxon>
        <taxon>rosids</taxon>
        <taxon>fabids</taxon>
        <taxon>Fabales</taxon>
        <taxon>Fabaceae</taxon>
        <taxon>Papilionoideae</taxon>
        <taxon>50 kb inversion clade</taxon>
        <taxon>dalbergioids sensu lato</taxon>
        <taxon>Dalbergieae</taxon>
        <taxon>Pterocarpus clade</taxon>
        <taxon>Arachis</taxon>
    </lineage>
</organism>
<evidence type="ECO:0000256" key="1">
    <source>
        <dbReference type="SAM" id="MobiDB-lite"/>
    </source>
</evidence>
<sequence length="177" mass="19522">MADEVSNVNGGSSTDDNIPSSDGTSRLEGLVVSESTILTSVQIGNNERNIRPHGNLPPFQPPVTTGWPPYGLPPGYTPPVSGFVPLIRFGSINGVNNSQNLQQHFEFSRGYNVDSMSNASNSMAVFRQHVEESHHDLVNLLTQQMTTILNPMMADHESKFERLARQVEQIGRIIDYD</sequence>
<feature type="region of interest" description="Disordered" evidence="1">
    <location>
        <begin position="1"/>
        <end position="26"/>
    </location>
</feature>
<comment type="caution">
    <text evidence="2">The sequence shown here is derived from an EMBL/GenBank/DDBJ whole genome shotgun (WGS) entry which is preliminary data.</text>
</comment>
<dbReference type="EMBL" id="SDMP01000012">
    <property type="protein sequence ID" value="RYR24407.1"/>
    <property type="molecule type" value="Genomic_DNA"/>
</dbReference>
<dbReference type="Proteomes" id="UP000289738">
    <property type="component" value="Chromosome B02"/>
</dbReference>
<dbReference type="AlphaFoldDB" id="A0A445AD97"/>
<accession>A0A445AD97</accession>
<proteinExistence type="predicted"/>
<feature type="compositionally biased region" description="Polar residues" evidence="1">
    <location>
        <begin position="1"/>
        <end position="24"/>
    </location>
</feature>
<gene>
    <name evidence="2" type="ORF">Ahy_B02g057907</name>
</gene>
<name>A0A445AD97_ARAHY</name>
<reference evidence="2 3" key="1">
    <citation type="submission" date="2019-01" db="EMBL/GenBank/DDBJ databases">
        <title>Sequencing of cultivated peanut Arachis hypogaea provides insights into genome evolution and oil improvement.</title>
        <authorList>
            <person name="Chen X."/>
        </authorList>
    </citation>
    <scope>NUCLEOTIDE SEQUENCE [LARGE SCALE GENOMIC DNA]</scope>
    <source>
        <strain evidence="3">cv. Fuhuasheng</strain>
        <tissue evidence="2">Leaves</tissue>
    </source>
</reference>
<protein>
    <submittedName>
        <fullName evidence="2">Uncharacterized protein</fullName>
    </submittedName>
</protein>
<evidence type="ECO:0000313" key="3">
    <source>
        <dbReference type="Proteomes" id="UP000289738"/>
    </source>
</evidence>